<evidence type="ECO:0000313" key="3">
    <source>
        <dbReference type="Proteomes" id="UP001172155"/>
    </source>
</evidence>
<sequence length="199" mass="22314">MVVYEKTHDYVERVTSIMYNMLRSGVPVTTAMQQISASLTQTAVRLYPTHPTLVSATYFTFEAARYCKTTFLSKVADGDINMKYFLHGIDDFGEPTLTEDPVDDPSSFYMGYFLRRHHHIDNPVNKQSLSEGGDNPKNMPLTEEQDGGNQQAVKKRAMEMEKATGKTATGKKATTKTMTAKTAKVREKGARKNNTAEKK</sequence>
<accession>A0AA40K4J5</accession>
<feature type="region of interest" description="Disordered" evidence="1">
    <location>
        <begin position="123"/>
        <end position="199"/>
    </location>
</feature>
<reference evidence="2" key="1">
    <citation type="submission" date="2023-06" db="EMBL/GenBank/DDBJ databases">
        <title>Genome-scale phylogeny and comparative genomics of the fungal order Sordariales.</title>
        <authorList>
            <consortium name="Lawrence Berkeley National Laboratory"/>
            <person name="Hensen N."/>
            <person name="Bonometti L."/>
            <person name="Westerberg I."/>
            <person name="Brannstrom I.O."/>
            <person name="Guillou S."/>
            <person name="Cros-Aarteil S."/>
            <person name="Calhoun S."/>
            <person name="Haridas S."/>
            <person name="Kuo A."/>
            <person name="Mondo S."/>
            <person name="Pangilinan J."/>
            <person name="Riley R."/>
            <person name="LaButti K."/>
            <person name="Andreopoulos B."/>
            <person name="Lipzen A."/>
            <person name="Chen C."/>
            <person name="Yanf M."/>
            <person name="Daum C."/>
            <person name="Ng V."/>
            <person name="Clum A."/>
            <person name="Steindorff A."/>
            <person name="Ohm R."/>
            <person name="Martin F."/>
            <person name="Silar P."/>
            <person name="Natvig D."/>
            <person name="Lalanne C."/>
            <person name="Gautier V."/>
            <person name="Ament-velasquez S.L."/>
            <person name="Kruys A."/>
            <person name="Hutchinson M.I."/>
            <person name="Powell A.J."/>
            <person name="Barry K."/>
            <person name="Miller A.N."/>
            <person name="Grigoriev I.V."/>
            <person name="Debuchy R."/>
            <person name="Gladieux P."/>
            <person name="Thoren M.H."/>
            <person name="Johannesson H."/>
        </authorList>
    </citation>
    <scope>NUCLEOTIDE SEQUENCE</scope>
    <source>
        <strain evidence="2">SMH3187-1</strain>
    </source>
</reference>
<protein>
    <submittedName>
        <fullName evidence="2">Uncharacterized protein</fullName>
    </submittedName>
</protein>
<gene>
    <name evidence="2" type="ORF">B0T18DRAFT_390056</name>
</gene>
<proteinExistence type="predicted"/>
<keyword evidence="3" id="KW-1185">Reference proteome</keyword>
<name>A0AA40K4J5_9PEZI</name>
<evidence type="ECO:0000256" key="1">
    <source>
        <dbReference type="SAM" id="MobiDB-lite"/>
    </source>
</evidence>
<dbReference type="AlphaFoldDB" id="A0AA40K4J5"/>
<feature type="compositionally biased region" description="Low complexity" evidence="1">
    <location>
        <begin position="165"/>
        <end position="182"/>
    </location>
</feature>
<comment type="caution">
    <text evidence="2">The sequence shown here is derived from an EMBL/GenBank/DDBJ whole genome shotgun (WGS) entry which is preliminary data.</text>
</comment>
<organism evidence="2 3">
    <name type="scientific">Schizothecium vesticola</name>
    <dbReference type="NCBI Taxonomy" id="314040"/>
    <lineage>
        <taxon>Eukaryota</taxon>
        <taxon>Fungi</taxon>
        <taxon>Dikarya</taxon>
        <taxon>Ascomycota</taxon>
        <taxon>Pezizomycotina</taxon>
        <taxon>Sordariomycetes</taxon>
        <taxon>Sordariomycetidae</taxon>
        <taxon>Sordariales</taxon>
        <taxon>Schizotheciaceae</taxon>
        <taxon>Schizothecium</taxon>
    </lineage>
</organism>
<evidence type="ECO:0000313" key="2">
    <source>
        <dbReference type="EMBL" id="KAK0745427.1"/>
    </source>
</evidence>
<feature type="compositionally biased region" description="Basic and acidic residues" evidence="1">
    <location>
        <begin position="184"/>
        <end position="199"/>
    </location>
</feature>
<dbReference type="EMBL" id="JAUKUD010000004">
    <property type="protein sequence ID" value="KAK0745427.1"/>
    <property type="molecule type" value="Genomic_DNA"/>
</dbReference>
<dbReference type="Proteomes" id="UP001172155">
    <property type="component" value="Unassembled WGS sequence"/>
</dbReference>